<organism evidence="4 5">
    <name type="scientific">Helicobacter bizzozeronii (strain CIII-1)</name>
    <dbReference type="NCBI Taxonomy" id="1002804"/>
    <lineage>
        <taxon>Bacteria</taxon>
        <taxon>Pseudomonadati</taxon>
        <taxon>Campylobacterota</taxon>
        <taxon>Epsilonproteobacteria</taxon>
        <taxon>Campylobacterales</taxon>
        <taxon>Helicobacteraceae</taxon>
        <taxon>Helicobacter</taxon>
    </lineage>
</organism>
<feature type="transmembrane region" description="Helical" evidence="2">
    <location>
        <begin position="321"/>
        <end position="340"/>
    </location>
</feature>
<dbReference type="AlphaFoldDB" id="F8KPL1"/>
<keyword evidence="2" id="KW-0812">Transmembrane</keyword>
<feature type="domain" description="Phage tail tape measure protein" evidence="3">
    <location>
        <begin position="2"/>
        <end position="134"/>
    </location>
</feature>
<keyword evidence="2" id="KW-0472">Membrane</keyword>
<keyword evidence="1" id="KW-1188">Viral release from host cell</keyword>
<evidence type="ECO:0000256" key="2">
    <source>
        <dbReference type="SAM" id="Phobius"/>
    </source>
</evidence>
<evidence type="ECO:0000313" key="5">
    <source>
        <dbReference type="Proteomes" id="UP000008387"/>
    </source>
</evidence>
<evidence type="ECO:0000313" key="4">
    <source>
        <dbReference type="EMBL" id="CCB80735.1"/>
    </source>
</evidence>
<name>F8KPL1_HELBC</name>
<dbReference type="PANTHER" id="PTHR37813:SF1">
    <property type="entry name" value="FELS-2 PROPHAGE PROTEIN"/>
    <property type="match status" value="1"/>
</dbReference>
<dbReference type="RefSeq" id="WP_013891111.1">
    <property type="nucleotide sequence ID" value="NC_015674.1"/>
</dbReference>
<feature type="transmembrane region" description="Helical" evidence="2">
    <location>
        <begin position="231"/>
        <end position="252"/>
    </location>
</feature>
<reference evidence="4 5" key="1">
    <citation type="journal article" date="2011" name="J. Bacteriol.">
        <title>Genome sequence of Helicobacter bizzozeronii strain CIII-1, an isolate from human gastric mucosa.</title>
        <authorList>
            <person name="Schott T."/>
            <person name="Rossi M."/>
            <person name="Hanninen M.L."/>
        </authorList>
    </citation>
    <scope>NUCLEOTIDE SEQUENCE [LARGE SCALE GENOMIC DNA]</scope>
    <source>
        <strain evidence="4 5">CIII-1</strain>
    </source>
</reference>
<keyword evidence="2" id="KW-1133">Transmembrane helix</keyword>
<dbReference type="HOGENOM" id="CLU_430089_0_0_7"/>
<dbReference type="PANTHER" id="PTHR37813">
    <property type="entry name" value="FELS-2 PROPHAGE PROTEIN"/>
    <property type="match status" value="1"/>
</dbReference>
<sequence length="636" mass="69212">MELGDTINHVSNNTTAKAGDIIDMLKRLGGTGKDFFAVGKNFGLTAKQVTGLGSAMLDLGMTPDVASTALSAMLNKLQAGGKPFKKWFDEMGMDFEEWSELRAKDPSKALRGFFDNINQLDSTQKTNALKDMFGLEHLGKLKTLTGSLEKYDKAMELATSNKSKGSMEEEFQAKATTTAHELKRLGAQMEVMWITIGDALLPVVNKILVGFRKLLEPISAFAQQHKGLTKIVMFAIGALLLFKTAIISLGILGPLMSVIFTPLLRAWTLMRFSILGNVAALLWHKAVSVGGAMINAASRGAVLLLGGAYRLLSGQIALSTIATRVFGLTSMLAANLFGGAMKLMRLALIASGIGVLIALIGLAIYAIVENWDSIKGWFVDFWNGLKIHIVAFWEKLKAVFFAVLDWFKPIIGFLKTAFNAWIEALVWQFNALKAAFMAVLNWLQPVIDFIKGLFGAWVGDIVAQFDGLKTSFSGVFAWFEACAQGLGGILIAIKDYVAQAWQGLLESVQPIIDFLMRAYNWYKDIFSGVLGKVAGALGFSVDVKSAQQESQKLGPPPSANMLSTPPKTAQKSAFLDFDYSKIGEQKSLEVANKADNSVKNSHNTQTINIYTQSDPQSIVGAIKQSSIGQYSYADED</sequence>
<feature type="transmembrane region" description="Helical" evidence="2">
    <location>
        <begin position="346"/>
        <end position="368"/>
    </location>
</feature>
<dbReference type="Proteomes" id="UP000008387">
    <property type="component" value="Chromosome"/>
</dbReference>
<dbReference type="InterPro" id="IPR010090">
    <property type="entry name" value="Phage_tape_meas"/>
</dbReference>
<protein>
    <submittedName>
        <fullName evidence="4">Phage tail tape measure family protein</fullName>
    </submittedName>
</protein>
<dbReference type="NCBIfam" id="TIGR01760">
    <property type="entry name" value="tape_meas_TP901"/>
    <property type="match status" value="1"/>
</dbReference>
<evidence type="ECO:0000259" key="3">
    <source>
        <dbReference type="Pfam" id="PF10145"/>
    </source>
</evidence>
<dbReference type="EMBL" id="FR871757">
    <property type="protein sequence ID" value="CCB80735.1"/>
    <property type="molecule type" value="Genomic_DNA"/>
</dbReference>
<dbReference type="STRING" id="1002804.HBZC1_17490"/>
<dbReference type="Pfam" id="PF10145">
    <property type="entry name" value="PhageMin_Tail"/>
    <property type="match status" value="1"/>
</dbReference>
<proteinExistence type="predicted"/>
<dbReference type="eggNOG" id="COG5283">
    <property type="taxonomic scope" value="Bacteria"/>
</dbReference>
<gene>
    <name evidence="4" type="ordered locus">HBZC1_17490</name>
</gene>
<evidence type="ECO:0000256" key="1">
    <source>
        <dbReference type="ARBA" id="ARBA00022612"/>
    </source>
</evidence>
<dbReference type="KEGG" id="hbi:HBZC1_17490"/>
<keyword evidence="5" id="KW-1185">Reference proteome</keyword>
<accession>F8KPL1</accession>